<dbReference type="Proteomes" id="UP000193978">
    <property type="component" value="Chromosome"/>
</dbReference>
<protein>
    <submittedName>
        <fullName evidence="2">Uncharacterized protein</fullName>
    </submittedName>
</protein>
<evidence type="ECO:0000256" key="1">
    <source>
        <dbReference type="SAM" id="MobiDB-lite"/>
    </source>
</evidence>
<gene>
    <name evidence="2" type="ORF">B1812_06955</name>
</gene>
<dbReference type="KEGG" id="mbry:B1812_06955"/>
<dbReference type="AlphaFoldDB" id="A0A1W6MTD1"/>
<accession>A0A1W6MTD1</accession>
<evidence type="ECO:0000313" key="2">
    <source>
        <dbReference type="EMBL" id="ARN80860.1"/>
    </source>
</evidence>
<reference evidence="2 3" key="1">
    <citation type="submission" date="2017-02" db="EMBL/GenBank/DDBJ databases">
        <authorList>
            <person name="Peterson S.W."/>
        </authorList>
    </citation>
    <scope>NUCLEOTIDE SEQUENCE [LARGE SCALE GENOMIC DNA]</scope>
    <source>
        <strain evidence="2 3">S285</strain>
    </source>
</reference>
<organism evidence="2 3">
    <name type="scientific">Methylocystis bryophila</name>
    <dbReference type="NCBI Taxonomy" id="655015"/>
    <lineage>
        <taxon>Bacteria</taxon>
        <taxon>Pseudomonadati</taxon>
        <taxon>Pseudomonadota</taxon>
        <taxon>Alphaproteobacteria</taxon>
        <taxon>Hyphomicrobiales</taxon>
        <taxon>Methylocystaceae</taxon>
        <taxon>Methylocystis</taxon>
    </lineage>
</organism>
<keyword evidence="3" id="KW-1185">Reference proteome</keyword>
<feature type="region of interest" description="Disordered" evidence="1">
    <location>
        <begin position="33"/>
        <end position="59"/>
    </location>
</feature>
<dbReference type="EMBL" id="CP019948">
    <property type="protein sequence ID" value="ARN80860.1"/>
    <property type="molecule type" value="Genomic_DNA"/>
</dbReference>
<name>A0A1W6MTD1_9HYPH</name>
<proteinExistence type="predicted"/>
<sequence>MLVFVWPRRIVGSKSSRFDPWVADAHRPSRLQRARAKDVGYPSKPLVRRESAPVMGMPR</sequence>
<dbReference type="STRING" id="655015.B1812_06955"/>
<evidence type="ECO:0000313" key="3">
    <source>
        <dbReference type="Proteomes" id="UP000193978"/>
    </source>
</evidence>